<evidence type="ECO:0000256" key="5">
    <source>
        <dbReference type="ARBA" id="ARBA00022729"/>
    </source>
</evidence>
<dbReference type="PANTHER" id="PTHR24049:SF40">
    <property type="entry name" value="EGF-LIKE DOMAIN-CONTAINING PROTEIN"/>
    <property type="match status" value="1"/>
</dbReference>
<feature type="disulfide bond" evidence="12">
    <location>
        <begin position="53"/>
        <end position="70"/>
    </location>
</feature>
<dbReference type="GO" id="GO:0023052">
    <property type="term" value="P:signaling"/>
    <property type="evidence" value="ECO:0007669"/>
    <property type="project" value="UniProtKB-ARBA"/>
</dbReference>
<dbReference type="CDD" id="cd00054">
    <property type="entry name" value="EGF_CA"/>
    <property type="match status" value="4"/>
</dbReference>
<dbReference type="FunFam" id="2.10.25.10:FF:000468">
    <property type="entry name" value="Crumbs cell polarity complex component 1"/>
    <property type="match status" value="1"/>
</dbReference>
<gene>
    <name evidence="14" type="ORF">U0070_009503</name>
</gene>
<evidence type="ECO:0000256" key="6">
    <source>
        <dbReference type="ARBA" id="ARBA00022737"/>
    </source>
</evidence>
<evidence type="ECO:0000256" key="4">
    <source>
        <dbReference type="ARBA" id="ARBA00022692"/>
    </source>
</evidence>
<evidence type="ECO:0000256" key="8">
    <source>
        <dbReference type="ARBA" id="ARBA00022989"/>
    </source>
</evidence>
<dbReference type="EMBL" id="JBBHLL010000187">
    <property type="protein sequence ID" value="KAK7810798.1"/>
    <property type="molecule type" value="Genomic_DNA"/>
</dbReference>
<dbReference type="InterPro" id="IPR018097">
    <property type="entry name" value="EGF_Ca-bd_CS"/>
</dbReference>
<reference evidence="14 15" key="1">
    <citation type="journal article" date="2023" name="bioRxiv">
        <title>Conserved and derived expression patterns and positive selection on dental genes reveal complex evolutionary context of ever-growing rodent molars.</title>
        <authorList>
            <person name="Calamari Z.T."/>
            <person name="Song A."/>
            <person name="Cohen E."/>
            <person name="Akter M."/>
            <person name="Roy R.D."/>
            <person name="Hallikas O."/>
            <person name="Christensen M.M."/>
            <person name="Li P."/>
            <person name="Marangoni P."/>
            <person name="Jernvall J."/>
            <person name="Klein O.D."/>
        </authorList>
    </citation>
    <scope>NUCLEOTIDE SEQUENCE [LARGE SCALE GENOMIC DNA]</scope>
    <source>
        <strain evidence="14">V071</strain>
    </source>
</reference>
<protein>
    <recommendedName>
        <fullName evidence="13">EGF-like domain-containing protein</fullName>
    </recommendedName>
</protein>
<feature type="domain" description="EGF-like" evidence="13">
    <location>
        <begin position="44"/>
        <end position="82"/>
    </location>
</feature>
<keyword evidence="15" id="KW-1185">Reference proteome</keyword>
<evidence type="ECO:0000256" key="7">
    <source>
        <dbReference type="ARBA" id="ARBA00022837"/>
    </source>
</evidence>
<dbReference type="PROSITE" id="PS50026">
    <property type="entry name" value="EGF_3"/>
    <property type="match status" value="4"/>
</dbReference>
<evidence type="ECO:0000256" key="10">
    <source>
        <dbReference type="ARBA" id="ARBA00023157"/>
    </source>
</evidence>
<dbReference type="InterPro" id="IPR051022">
    <property type="entry name" value="Notch_Cell-Fate_Det"/>
</dbReference>
<dbReference type="PROSITE" id="PS00022">
    <property type="entry name" value="EGF_1"/>
    <property type="match status" value="3"/>
</dbReference>
<keyword evidence="2" id="KW-1003">Cell membrane</keyword>
<feature type="non-terminal residue" evidence="14">
    <location>
        <position position="323"/>
    </location>
</feature>
<dbReference type="GO" id="GO:0007154">
    <property type="term" value="P:cell communication"/>
    <property type="evidence" value="ECO:0007669"/>
    <property type="project" value="UniProtKB-ARBA"/>
</dbReference>
<comment type="caution">
    <text evidence="12">Lacks conserved residue(s) required for the propagation of feature annotation.</text>
</comment>
<keyword evidence="6" id="KW-0677">Repeat</keyword>
<keyword evidence="10 12" id="KW-1015">Disulfide bond</keyword>
<dbReference type="PROSITE" id="PS01186">
    <property type="entry name" value="EGF_2"/>
    <property type="match status" value="3"/>
</dbReference>
<dbReference type="Gene3D" id="2.10.25.10">
    <property type="entry name" value="Laminin"/>
    <property type="match status" value="5"/>
</dbReference>
<dbReference type="SMART" id="SM00181">
    <property type="entry name" value="EGF"/>
    <property type="match status" value="5"/>
</dbReference>
<dbReference type="PRINTS" id="PR00010">
    <property type="entry name" value="EGFBLOOD"/>
</dbReference>
<evidence type="ECO:0000256" key="2">
    <source>
        <dbReference type="ARBA" id="ARBA00022475"/>
    </source>
</evidence>
<dbReference type="PROSITE" id="PS01187">
    <property type="entry name" value="EGF_CA"/>
    <property type="match status" value="2"/>
</dbReference>
<dbReference type="FunFam" id="2.10.25.10:FF:000143">
    <property type="entry name" value="Protein crumbs 1"/>
    <property type="match status" value="1"/>
</dbReference>
<dbReference type="GO" id="GO:0032991">
    <property type="term" value="C:protein-containing complex"/>
    <property type="evidence" value="ECO:0007669"/>
    <property type="project" value="TreeGrafter"/>
</dbReference>
<dbReference type="GO" id="GO:0007157">
    <property type="term" value="P:heterophilic cell-cell adhesion via plasma membrane cell adhesion molecules"/>
    <property type="evidence" value="ECO:0007669"/>
    <property type="project" value="TreeGrafter"/>
</dbReference>
<dbReference type="FunFam" id="2.10.25.10:FF:000484">
    <property type="entry name" value="Crumbs 1, cell polarity complex component"/>
    <property type="match status" value="1"/>
</dbReference>
<feature type="disulfide bond" evidence="12">
    <location>
        <begin position="72"/>
        <end position="81"/>
    </location>
</feature>
<feature type="non-terminal residue" evidence="14">
    <location>
        <position position="1"/>
    </location>
</feature>
<keyword evidence="8" id="KW-1133">Transmembrane helix</keyword>
<keyword evidence="11" id="KW-0325">Glycoprotein</keyword>
<dbReference type="FunFam" id="2.10.25.10:FF:000391">
    <property type="entry name" value="Weary, isoform C"/>
    <property type="match status" value="1"/>
</dbReference>
<dbReference type="GO" id="GO:0005886">
    <property type="term" value="C:plasma membrane"/>
    <property type="evidence" value="ECO:0007669"/>
    <property type="project" value="UniProtKB-SubCell"/>
</dbReference>
<proteinExistence type="predicted"/>
<keyword evidence="4" id="KW-0812">Transmembrane</keyword>
<evidence type="ECO:0000256" key="12">
    <source>
        <dbReference type="PROSITE-ProRule" id="PRU00076"/>
    </source>
</evidence>
<dbReference type="PROSITE" id="PS00010">
    <property type="entry name" value="ASX_HYDROXYL"/>
    <property type="match status" value="2"/>
</dbReference>
<keyword evidence="9" id="KW-0472">Membrane</keyword>
<organism evidence="14 15">
    <name type="scientific">Myodes glareolus</name>
    <name type="common">Bank vole</name>
    <name type="synonym">Clethrionomys glareolus</name>
    <dbReference type="NCBI Taxonomy" id="447135"/>
    <lineage>
        <taxon>Eukaryota</taxon>
        <taxon>Metazoa</taxon>
        <taxon>Chordata</taxon>
        <taxon>Craniata</taxon>
        <taxon>Vertebrata</taxon>
        <taxon>Euteleostomi</taxon>
        <taxon>Mammalia</taxon>
        <taxon>Eutheria</taxon>
        <taxon>Euarchontoglires</taxon>
        <taxon>Glires</taxon>
        <taxon>Rodentia</taxon>
        <taxon>Myomorpha</taxon>
        <taxon>Muroidea</taxon>
        <taxon>Cricetidae</taxon>
        <taxon>Arvicolinae</taxon>
        <taxon>Myodes</taxon>
    </lineage>
</organism>
<dbReference type="GO" id="GO:0045197">
    <property type="term" value="P:establishment or maintenance of epithelial cell apical/basal polarity"/>
    <property type="evidence" value="ECO:0007669"/>
    <property type="project" value="TreeGrafter"/>
</dbReference>
<dbReference type="AlphaFoldDB" id="A0AAW0I8K5"/>
<dbReference type="PANTHER" id="PTHR24049">
    <property type="entry name" value="CRUMBS FAMILY MEMBER"/>
    <property type="match status" value="1"/>
</dbReference>
<dbReference type="Proteomes" id="UP001488838">
    <property type="component" value="Unassembled WGS sequence"/>
</dbReference>
<accession>A0AAW0I8K5</accession>
<feature type="domain" description="EGF-like" evidence="13">
    <location>
        <begin position="122"/>
        <end position="158"/>
    </location>
</feature>
<dbReference type="InterPro" id="IPR000152">
    <property type="entry name" value="EGF-type_Asp/Asn_hydroxyl_site"/>
</dbReference>
<feature type="disulfide bond" evidence="12">
    <location>
        <begin position="148"/>
        <end position="157"/>
    </location>
</feature>
<evidence type="ECO:0000313" key="14">
    <source>
        <dbReference type="EMBL" id="KAK7810798.1"/>
    </source>
</evidence>
<dbReference type="SUPFAM" id="SSF57196">
    <property type="entry name" value="EGF/Laminin"/>
    <property type="match status" value="4"/>
</dbReference>
<evidence type="ECO:0000256" key="1">
    <source>
        <dbReference type="ARBA" id="ARBA00004251"/>
    </source>
</evidence>
<evidence type="ECO:0000259" key="13">
    <source>
        <dbReference type="PROSITE" id="PS50026"/>
    </source>
</evidence>
<evidence type="ECO:0000256" key="11">
    <source>
        <dbReference type="ARBA" id="ARBA00023180"/>
    </source>
</evidence>
<feature type="domain" description="EGF-like" evidence="13">
    <location>
        <begin position="160"/>
        <end position="195"/>
    </location>
</feature>
<comment type="subcellular location">
    <subcellularLocation>
        <location evidence="1">Cell membrane</location>
        <topology evidence="1">Single-pass type I membrane protein</topology>
    </subcellularLocation>
</comment>
<dbReference type="FunFam" id="2.10.25.10:FF:000208">
    <property type="entry name" value="Crumbs 2, cell polarity complex component"/>
    <property type="match status" value="1"/>
</dbReference>
<evidence type="ECO:0000256" key="3">
    <source>
        <dbReference type="ARBA" id="ARBA00022536"/>
    </source>
</evidence>
<name>A0AAW0I8K5_MYOGA</name>
<keyword evidence="5" id="KW-0732">Signal</keyword>
<feature type="disulfide bond" evidence="12">
    <location>
        <begin position="110"/>
        <end position="119"/>
    </location>
</feature>
<dbReference type="InterPro" id="IPR000742">
    <property type="entry name" value="EGF"/>
</dbReference>
<feature type="domain" description="EGF-like" evidence="13">
    <location>
        <begin position="84"/>
        <end position="120"/>
    </location>
</feature>
<dbReference type="Pfam" id="PF00008">
    <property type="entry name" value="EGF"/>
    <property type="match status" value="4"/>
</dbReference>
<keyword evidence="7" id="KW-0106">Calcium</keyword>
<comment type="caution">
    <text evidence="14">The sequence shown here is derived from an EMBL/GenBank/DDBJ whole genome shotgun (WGS) entry which is preliminary data.</text>
</comment>
<keyword evidence="3 12" id="KW-0245">EGF-like domain</keyword>
<dbReference type="GO" id="GO:0005509">
    <property type="term" value="F:calcium ion binding"/>
    <property type="evidence" value="ECO:0007669"/>
    <property type="project" value="InterPro"/>
</dbReference>
<sequence>SSCNKNNTKCLLNSCPDNSTCKGFPQDNCCSDIDNDLDKGCEDVKDPCFSSPCQGNATCVTTAGERSFLCQCPPGYSGLTCDAATNACGGNSCQHGGTCHEDPENPVCICPAGYAGKFCETDHNECASNPCHNGAVCQDRINGYSCFCVPGYQGRHCDLEVDECVSDPCMNEAVCLNEIGRYTCVCPHEYSGKCNDISTLNIWKLMNVDPSPANMVPHVRMLSGLTPVTVHLDSLETTVSSTLMNAPVSHVSMEVYAWMEETGYTGALCETDINECSSNPCQFGGECAELSSEALYGHIAGLPSSFSYLGALGYVCICQPGFT</sequence>
<dbReference type="InterPro" id="IPR001881">
    <property type="entry name" value="EGF-like_Ca-bd_dom"/>
</dbReference>
<evidence type="ECO:0000256" key="9">
    <source>
        <dbReference type="ARBA" id="ARBA00023136"/>
    </source>
</evidence>
<evidence type="ECO:0000313" key="15">
    <source>
        <dbReference type="Proteomes" id="UP001488838"/>
    </source>
</evidence>
<dbReference type="SMART" id="SM00179">
    <property type="entry name" value="EGF_CA"/>
    <property type="match status" value="4"/>
</dbReference>